<keyword evidence="8" id="KW-1185">Reference proteome</keyword>
<organism evidence="7 8">
    <name type="scientific">Trichonephila inaurata madagascariensis</name>
    <dbReference type="NCBI Taxonomy" id="2747483"/>
    <lineage>
        <taxon>Eukaryota</taxon>
        <taxon>Metazoa</taxon>
        <taxon>Ecdysozoa</taxon>
        <taxon>Arthropoda</taxon>
        <taxon>Chelicerata</taxon>
        <taxon>Arachnida</taxon>
        <taxon>Araneae</taxon>
        <taxon>Araneomorphae</taxon>
        <taxon>Entelegynae</taxon>
        <taxon>Araneoidea</taxon>
        <taxon>Nephilidae</taxon>
        <taxon>Trichonephila</taxon>
        <taxon>Trichonephila inaurata</taxon>
    </lineage>
</organism>
<feature type="domain" description="Sushi" evidence="6">
    <location>
        <begin position="445"/>
        <end position="512"/>
    </location>
</feature>
<evidence type="ECO:0000256" key="5">
    <source>
        <dbReference type="PROSITE-ProRule" id="PRU00302"/>
    </source>
</evidence>
<dbReference type="InterPro" id="IPR000436">
    <property type="entry name" value="Sushi_SCR_CCP_dom"/>
</dbReference>
<dbReference type="InterPro" id="IPR050350">
    <property type="entry name" value="Compl-Cell_Adhes-Reg"/>
</dbReference>
<dbReference type="OrthoDB" id="406096at2759"/>
<feature type="domain" description="Sushi" evidence="6">
    <location>
        <begin position="727"/>
        <end position="784"/>
    </location>
</feature>
<dbReference type="PANTHER" id="PTHR19325">
    <property type="entry name" value="COMPLEMENT COMPONENT-RELATED SUSHI DOMAIN-CONTAINING"/>
    <property type="match status" value="1"/>
</dbReference>
<keyword evidence="1 5" id="KW-0768">Sushi</keyword>
<dbReference type="Proteomes" id="UP000886998">
    <property type="component" value="Unassembled WGS sequence"/>
</dbReference>
<dbReference type="PROSITE" id="PS50923">
    <property type="entry name" value="SUSHI"/>
    <property type="match status" value="5"/>
</dbReference>
<proteinExistence type="predicted"/>
<feature type="domain" description="Sushi" evidence="6">
    <location>
        <begin position="659"/>
        <end position="713"/>
    </location>
</feature>
<accession>A0A8X7CF00</accession>
<evidence type="ECO:0000313" key="8">
    <source>
        <dbReference type="Proteomes" id="UP000886998"/>
    </source>
</evidence>
<reference evidence="7" key="1">
    <citation type="submission" date="2020-08" db="EMBL/GenBank/DDBJ databases">
        <title>Multicomponent nature underlies the extraordinary mechanical properties of spider dragline silk.</title>
        <authorList>
            <person name="Kono N."/>
            <person name="Nakamura H."/>
            <person name="Mori M."/>
            <person name="Yoshida Y."/>
            <person name="Ohtoshi R."/>
            <person name="Malay A.D."/>
            <person name="Moran D.A.P."/>
            <person name="Tomita M."/>
            <person name="Numata K."/>
            <person name="Arakawa K."/>
        </authorList>
    </citation>
    <scope>NUCLEOTIDE SEQUENCE</scope>
</reference>
<dbReference type="Pfam" id="PF00084">
    <property type="entry name" value="Sushi"/>
    <property type="match status" value="2"/>
</dbReference>
<evidence type="ECO:0000256" key="2">
    <source>
        <dbReference type="ARBA" id="ARBA00022737"/>
    </source>
</evidence>
<feature type="disulfide bond" evidence="5">
    <location>
        <begin position="788"/>
        <end position="831"/>
    </location>
</feature>
<comment type="caution">
    <text evidence="7">The sequence shown here is derived from an EMBL/GenBank/DDBJ whole genome shotgun (WGS) entry which is preliminary data.</text>
</comment>
<dbReference type="Gene3D" id="2.10.70.10">
    <property type="entry name" value="Complement Module, domain 1"/>
    <property type="match status" value="6"/>
</dbReference>
<evidence type="ECO:0000256" key="3">
    <source>
        <dbReference type="ARBA" id="ARBA00023157"/>
    </source>
</evidence>
<dbReference type="SMART" id="SM00032">
    <property type="entry name" value="CCP"/>
    <property type="match status" value="6"/>
</dbReference>
<evidence type="ECO:0000259" key="6">
    <source>
        <dbReference type="PROSITE" id="PS50923"/>
    </source>
</evidence>
<dbReference type="CDD" id="cd00033">
    <property type="entry name" value="CCP"/>
    <property type="match status" value="2"/>
</dbReference>
<evidence type="ECO:0000313" key="7">
    <source>
        <dbReference type="EMBL" id="GFY63635.1"/>
    </source>
</evidence>
<feature type="disulfide bond" evidence="5">
    <location>
        <begin position="755"/>
        <end position="782"/>
    </location>
</feature>
<protein>
    <recommendedName>
        <fullName evidence="6">Sushi domain-containing protein</fullName>
    </recommendedName>
</protein>
<feature type="disulfide bond" evidence="5">
    <location>
        <begin position="684"/>
        <end position="711"/>
    </location>
</feature>
<sequence length="848" mass="96476">MFKQRVHFKNDRYEVELPWKRDSDELSDNFNLEKRRLGSPMRKMQSDKVLYSEYCKVFKNYLDEGIIEKVKNPFISTNDPVLYFPHQVIIKNESLTTKEQIVFDASACERKVLKDEMGSEKSDEDMELPQTTEKVLPLESERAKMLSMGPDAVAQPVTVTEEKGLPRVLLISANEMYEETSVDVIKETAKEDTNPVVLSKEPVNLDDEIEEVKQKVCFSPNLKASSNVIFVQHHWRKYLQVQREVEKPTRKLPFIQRPTVRKKVRFKSRMSGIDSPKLQNSVFKRLAKPKVPIHGDLWYERKAVTPALWDGRDEEKICKRETPFPLRWTPAGETLREKCSVPKVPHGRIGKPFFLPWRMMDTWRELPVGQIIENEVELNLRCDDKYNPLGKPTIEETVACKDGEWSPIPQCEPAFDEEKDQLVSSSTSVTPAKQSALNSSTGNSCTCMYLSHDTNLVAYVGTKHLQSGSKVENNFKVKFHCNPFGYSLLKGPSEIKCQDCQWDSSVFPKCESRKTGEATLHINANGTGIIPQWNYSNAPQIYVDTYRDHYSGRNVSMLYIVEVNPKHVGKYQCFVPGYAPNIIEIQLVTDTDSAPVKCPKLENANLFIRYTKEQSVGSVATMSCKDRHKKLYGGARRWKCLSDGQWSFYILPLCKAQCQNIKGENLTIIYSSRLLEDSIASFSCPPTHVLSGVNRTICTKNGEWADPIPTCTRADIYKPENHPVNKKKCPNISGENLLVDHLRDLTEGSVATFHCPPTYVLSGVNSTICTRSGIWANPIPKCLRVPGCLYPQKPTDLIIKPIKMFYRLGESIMLSCPPGKTLSSNVIRILCLSNGWLQDDLPHCIIDK</sequence>
<dbReference type="EMBL" id="BMAV01014873">
    <property type="protein sequence ID" value="GFY63635.1"/>
    <property type="molecule type" value="Genomic_DNA"/>
</dbReference>
<name>A0A8X7CF00_9ARAC</name>
<evidence type="ECO:0000256" key="1">
    <source>
        <dbReference type="ARBA" id="ARBA00022659"/>
    </source>
</evidence>
<dbReference type="InterPro" id="IPR035976">
    <property type="entry name" value="Sushi/SCR/CCP_sf"/>
</dbReference>
<feature type="domain" description="Sushi" evidence="6">
    <location>
        <begin position="596"/>
        <end position="656"/>
    </location>
</feature>
<keyword evidence="3 5" id="KW-1015">Disulfide bond</keyword>
<keyword evidence="2" id="KW-0677">Repeat</keyword>
<dbReference type="AlphaFoldDB" id="A0A8X7CF00"/>
<comment type="caution">
    <text evidence="5">Lacks conserved residue(s) required for the propagation of feature annotation.</text>
</comment>
<evidence type="ECO:0000256" key="4">
    <source>
        <dbReference type="ARBA" id="ARBA00023180"/>
    </source>
</evidence>
<keyword evidence="4" id="KW-0325">Glycoprotein</keyword>
<dbReference type="SUPFAM" id="SSF57535">
    <property type="entry name" value="Complement control module/SCR domain"/>
    <property type="match status" value="4"/>
</dbReference>
<dbReference type="PANTHER" id="PTHR19325:SF575">
    <property type="entry name" value="LOCOMOTION-RELATED PROTEIN HIKARU GENKI"/>
    <property type="match status" value="1"/>
</dbReference>
<gene>
    <name evidence="7" type="primary">NCL1_35567</name>
    <name evidence="7" type="ORF">TNIN_90631</name>
</gene>
<feature type="domain" description="Sushi" evidence="6">
    <location>
        <begin position="786"/>
        <end position="846"/>
    </location>
</feature>